<gene>
    <name evidence="2" type="ORF">M422DRAFT_274983</name>
</gene>
<keyword evidence="3" id="KW-1185">Reference proteome</keyword>
<dbReference type="EMBL" id="KN837507">
    <property type="protein sequence ID" value="KIJ24290.1"/>
    <property type="molecule type" value="Genomic_DNA"/>
</dbReference>
<keyword evidence="1" id="KW-0472">Membrane</keyword>
<evidence type="ECO:0000313" key="3">
    <source>
        <dbReference type="Proteomes" id="UP000054279"/>
    </source>
</evidence>
<reference evidence="2 3" key="1">
    <citation type="submission" date="2014-06" db="EMBL/GenBank/DDBJ databases">
        <title>Evolutionary Origins and Diversification of the Mycorrhizal Mutualists.</title>
        <authorList>
            <consortium name="DOE Joint Genome Institute"/>
            <consortium name="Mycorrhizal Genomics Consortium"/>
            <person name="Kohler A."/>
            <person name="Kuo A."/>
            <person name="Nagy L.G."/>
            <person name="Floudas D."/>
            <person name="Copeland A."/>
            <person name="Barry K.W."/>
            <person name="Cichocki N."/>
            <person name="Veneault-Fourrey C."/>
            <person name="LaButti K."/>
            <person name="Lindquist E.A."/>
            <person name="Lipzen A."/>
            <person name="Lundell T."/>
            <person name="Morin E."/>
            <person name="Murat C."/>
            <person name="Riley R."/>
            <person name="Ohm R."/>
            <person name="Sun H."/>
            <person name="Tunlid A."/>
            <person name="Henrissat B."/>
            <person name="Grigoriev I.V."/>
            <person name="Hibbett D.S."/>
            <person name="Martin F."/>
        </authorList>
    </citation>
    <scope>NUCLEOTIDE SEQUENCE [LARGE SCALE GENOMIC DNA]</scope>
    <source>
        <strain evidence="2 3">SS14</strain>
    </source>
</reference>
<sequence length="112" mass="12291">MASKYRFIPLSYVIICAISWGIIACLLVFNNLMVVGITKIPWFSYSPFHAAMEIITSRMIINLYKAANDAVSKNFVSLPNINAPSKVAASIPLMRVSGATQSVDSDLLVDYS</sequence>
<proteinExistence type="predicted"/>
<dbReference type="Proteomes" id="UP000054279">
    <property type="component" value="Unassembled WGS sequence"/>
</dbReference>
<evidence type="ECO:0000313" key="2">
    <source>
        <dbReference type="EMBL" id="KIJ24290.1"/>
    </source>
</evidence>
<keyword evidence="1" id="KW-1133">Transmembrane helix</keyword>
<keyword evidence="1" id="KW-0812">Transmembrane</keyword>
<evidence type="ECO:0000256" key="1">
    <source>
        <dbReference type="SAM" id="Phobius"/>
    </source>
</evidence>
<name>A0A0C9UGE9_SPHS4</name>
<feature type="transmembrane region" description="Helical" evidence="1">
    <location>
        <begin position="7"/>
        <end position="29"/>
    </location>
</feature>
<dbReference type="AlphaFoldDB" id="A0A0C9UGE9"/>
<organism evidence="2 3">
    <name type="scientific">Sphaerobolus stellatus (strain SS14)</name>
    <dbReference type="NCBI Taxonomy" id="990650"/>
    <lineage>
        <taxon>Eukaryota</taxon>
        <taxon>Fungi</taxon>
        <taxon>Dikarya</taxon>
        <taxon>Basidiomycota</taxon>
        <taxon>Agaricomycotina</taxon>
        <taxon>Agaricomycetes</taxon>
        <taxon>Phallomycetidae</taxon>
        <taxon>Geastrales</taxon>
        <taxon>Sphaerobolaceae</taxon>
        <taxon>Sphaerobolus</taxon>
    </lineage>
</organism>
<dbReference type="HOGENOM" id="CLU_2147467_0_0_1"/>
<accession>A0A0C9UGE9</accession>
<dbReference type="OrthoDB" id="3067985at2759"/>
<dbReference type="PROSITE" id="PS51257">
    <property type="entry name" value="PROKAR_LIPOPROTEIN"/>
    <property type="match status" value="1"/>
</dbReference>
<protein>
    <submittedName>
        <fullName evidence="2">Uncharacterized protein</fullName>
    </submittedName>
</protein>